<keyword evidence="3 12" id="KW-0436">Ligase</keyword>
<protein>
    <submittedName>
        <fullName evidence="12">RimK family alpha-L-glutamate ligase</fullName>
    </submittedName>
</protein>
<comment type="caution">
    <text evidence="12">The sequence shown here is derived from an EMBL/GenBank/DDBJ whole genome shotgun (WGS) entry which is preliminary data.</text>
</comment>
<keyword evidence="4" id="KW-0479">Metal-binding</keyword>
<dbReference type="Gene3D" id="3.40.50.20">
    <property type="match status" value="1"/>
</dbReference>
<evidence type="ECO:0000256" key="5">
    <source>
        <dbReference type="ARBA" id="ARBA00022741"/>
    </source>
</evidence>
<dbReference type="InterPro" id="IPR041107">
    <property type="entry name" value="Rimk_N"/>
</dbReference>
<name>A0A8J7CF28_9BACT</name>
<dbReference type="InterPro" id="IPR004666">
    <property type="entry name" value="Rp_bS6_RimK/Lys_biosynth_LsyX"/>
</dbReference>
<dbReference type="Proteomes" id="UP000598633">
    <property type="component" value="Unassembled WGS sequence"/>
</dbReference>
<evidence type="ECO:0000256" key="8">
    <source>
        <dbReference type="ARBA" id="ARBA00022917"/>
    </source>
</evidence>
<comment type="cofactor">
    <cofactor evidence="2">
        <name>Mg(2+)</name>
        <dbReference type="ChEBI" id="CHEBI:18420"/>
    </cofactor>
</comment>
<evidence type="ECO:0000313" key="12">
    <source>
        <dbReference type="EMBL" id="MBD3871157.1"/>
    </source>
</evidence>
<dbReference type="PANTHER" id="PTHR21621">
    <property type="entry name" value="RIBOSOMAL PROTEIN S6 MODIFICATION PROTEIN"/>
    <property type="match status" value="1"/>
</dbReference>
<dbReference type="GO" id="GO:0006412">
    <property type="term" value="P:translation"/>
    <property type="evidence" value="ECO:0007669"/>
    <property type="project" value="UniProtKB-KW"/>
</dbReference>
<dbReference type="Pfam" id="PF08443">
    <property type="entry name" value="RimK"/>
    <property type="match status" value="1"/>
</dbReference>
<evidence type="ECO:0000256" key="9">
    <source>
        <dbReference type="ARBA" id="ARBA00023211"/>
    </source>
</evidence>
<dbReference type="GO" id="GO:0005737">
    <property type="term" value="C:cytoplasm"/>
    <property type="evidence" value="ECO:0007669"/>
    <property type="project" value="TreeGrafter"/>
</dbReference>
<dbReference type="Gene3D" id="3.30.470.20">
    <property type="entry name" value="ATP-grasp fold, B domain"/>
    <property type="match status" value="1"/>
</dbReference>
<evidence type="ECO:0000313" key="13">
    <source>
        <dbReference type="Proteomes" id="UP000598633"/>
    </source>
</evidence>
<keyword evidence="9" id="KW-0464">Manganese</keyword>
<keyword evidence="5 10" id="KW-0547">Nucleotide-binding</keyword>
<dbReference type="NCBIfam" id="TIGR00768">
    <property type="entry name" value="rimK_fam"/>
    <property type="match status" value="1"/>
</dbReference>
<dbReference type="InterPro" id="IPR011761">
    <property type="entry name" value="ATP-grasp"/>
</dbReference>
<evidence type="ECO:0000256" key="6">
    <source>
        <dbReference type="ARBA" id="ARBA00022840"/>
    </source>
</evidence>
<evidence type="ECO:0000256" key="10">
    <source>
        <dbReference type="PROSITE-ProRule" id="PRU00409"/>
    </source>
</evidence>
<dbReference type="InterPro" id="IPR013651">
    <property type="entry name" value="ATP-grasp_RimK-type"/>
</dbReference>
<dbReference type="InterPro" id="IPR013815">
    <property type="entry name" value="ATP_grasp_subdomain_1"/>
</dbReference>
<dbReference type="PROSITE" id="PS50975">
    <property type="entry name" value="ATP_GRASP"/>
    <property type="match status" value="1"/>
</dbReference>
<evidence type="ECO:0000256" key="4">
    <source>
        <dbReference type="ARBA" id="ARBA00022723"/>
    </source>
</evidence>
<reference evidence="12 13" key="1">
    <citation type="submission" date="2020-08" db="EMBL/GenBank/DDBJ databases">
        <title>Acidobacteriota in marine sediments use diverse sulfur dissimilation pathways.</title>
        <authorList>
            <person name="Wasmund K."/>
        </authorList>
    </citation>
    <scope>NUCLEOTIDE SEQUENCE [LARGE SCALE GENOMIC DNA]</scope>
    <source>
        <strain evidence="12">MAG AM3-A</strain>
    </source>
</reference>
<evidence type="ECO:0000256" key="7">
    <source>
        <dbReference type="ARBA" id="ARBA00022842"/>
    </source>
</evidence>
<dbReference type="GO" id="GO:0046872">
    <property type="term" value="F:metal ion binding"/>
    <property type="evidence" value="ECO:0007669"/>
    <property type="project" value="UniProtKB-KW"/>
</dbReference>
<evidence type="ECO:0000259" key="11">
    <source>
        <dbReference type="PROSITE" id="PS50975"/>
    </source>
</evidence>
<keyword evidence="8" id="KW-0648">Protein biosynthesis</keyword>
<evidence type="ECO:0000256" key="1">
    <source>
        <dbReference type="ARBA" id="ARBA00001936"/>
    </source>
</evidence>
<evidence type="ECO:0000256" key="3">
    <source>
        <dbReference type="ARBA" id="ARBA00022598"/>
    </source>
</evidence>
<proteinExistence type="predicted"/>
<dbReference type="GO" id="GO:0009432">
    <property type="term" value="P:SOS response"/>
    <property type="evidence" value="ECO:0007669"/>
    <property type="project" value="TreeGrafter"/>
</dbReference>
<dbReference type="GO" id="GO:0018169">
    <property type="term" value="F:ribosomal S6-glutamic acid ligase activity"/>
    <property type="evidence" value="ECO:0007669"/>
    <property type="project" value="TreeGrafter"/>
</dbReference>
<evidence type="ECO:0000256" key="2">
    <source>
        <dbReference type="ARBA" id="ARBA00001946"/>
    </source>
</evidence>
<dbReference type="PANTHER" id="PTHR21621:SF0">
    <property type="entry name" value="BETA-CITRYLGLUTAMATE SYNTHASE B-RELATED"/>
    <property type="match status" value="1"/>
</dbReference>
<dbReference type="GO" id="GO:0005524">
    <property type="term" value="F:ATP binding"/>
    <property type="evidence" value="ECO:0007669"/>
    <property type="project" value="UniProtKB-UniRule"/>
</dbReference>
<gene>
    <name evidence="12" type="ORF">IFJ97_07355</name>
</gene>
<dbReference type="Gene3D" id="3.30.1490.20">
    <property type="entry name" value="ATP-grasp fold, A domain"/>
    <property type="match status" value="1"/>
</dbReference>
<organism evidence="12 13">
    <name type="scientific">Candidatus Sulfomarinibacter kjeldsenii</name>
    <dbReference type="NCBI Taxonomy" id="2885994"/>
    <lineage>
        <taxon>Bacteria</taxon>
        <taxon>Pseudomonadati</taxon>
        <taxon>Acidobacteriota</taxon>
        <taxon>Thermoanaerobaculia</taxon>
        <taxon>Thermoanaerobaculales</taxon>
        <taxon>Candidatus Sulfomarinibacteraceae</taxon>
        <taxon>Candidatus Sulfomarinibacter</taxon>
    </lineage>
</organism>
<keyword evidence="6 10" id="KW-0067">ATP-binding</keyword>
<accession>A0A8J7CF28</accession>
<dbReference type="AlphaFoldDB" id="A0A8J7CF28"/>
<dbReference type="EMBL" id="JACXWA010000120">
    <property type="protein sequence ID" value="MBD3871157.1"/>
    <property type="molecule type" value="Genomic_DNA"/>
</dbReference>
<dbReference type="Pfam" id="PF18030">
    <property type="entry name" value="Rimk_N"/>
    <property type="match status" value="1"/>
</dbReference>
<sequence>MRLLLLSARPDLRTNTRFAEAANDLGIDLGLVDGITASASLIDGNLKPLGVEIDRELPDAVLARVGNWRPESLLAVLEAFVACGVATPNPPAAIRMGRDHWATTMALTVAGLPVPPTLAGADPEALAAETVRSLGLPAVVKQRRSRMGVGVIRCATRDHLEAILDSLWRIGDEIVVQRWLAGGEHSLRLMVVGGSVVAAARFSAAKGEWRSNSARGGSAEAHDASPDEKRLAVAAAAALGLGHCGVDLVGSEAGPVILEINPTPGFLRLEEATGIDVARALVEHAVAR</sequence>
<keyword evidence="7" id="KW-0460">Magnesium</keyword>
<comment type="cofactor">
    <cofactor evidence="1">
        <name>Mn(2+)</name>
        <dbReference type="ChEBI" id="CHEBI:29035"/>
    </cofactor>
</comment>
<feature type="domain" description="ATP-grasp" evidence="11">
    <location>
        <begin position="104"/>
        <end position="286"/>
    </location>
</feature>
<dbReference type="SUPFAM" id="SSF56059">
    <property type="entry name" value="Glutathione synthetase ATP-binding domain-like"/>
    <property type="match status" value="1"/>
</dbReference>